<sequence length="192" mass="21353">MPSRRLQDCRIPPLNPPDPTSSTKKKKMNTLLTSTPSKRRYEECTKDTNTPPTCALCQGEHTANHLQCPMNPLNRPKKDDKKKKATEERQKLKAILKGKSTARTGTSAAQPNSHTTPTTYAEAAKGPSAPTPQPQSPGSISDAFNQLRDPECVKMFRIIKNYITISKSTKSTADKFNEIMTLLEIDNMLNIQ</sequence>
<evidence type="ECO:0000313" key="2">
    <source>
        <dbReference type="EMBL" id="GFS84541.1"/>
    </source>
</evidence>
<organism evidence="2 3">
    <name type="scientific">Nephila pilipes</name>
    <name type="common">Giant wood spider</name>
    <name type="synonym">Nephila maculata</name>
    <dbReference type="NCBI Taxonomy" id="299642"/>
    <lineage>
        <taxon>Eukaryota</taxon>
        <taxon>Metazoa</taxon>
        <taxon>Ecdysozoa</taxon>
        <taxon>Arthropoda</taxon>
        <taxon>Chelicerata</taxon>
        <taxon>Arachnida</taxon>
        <taxon>Araneae</taxon>
        <taxon>Araneomorphae</taxon>
        <taxon>Entelegynae</taxon>
        <taxon>Araneoidea</taxon>
        <taxon>Nephilidae</taxon>
        <taxon>Nephila</taxon>
    </lineage>
</organism>
<dbReference type="Proteomes" id="UP000887013">
    <property type="component" value="Unassembled WGS sequence"/>
</dbReference>
<evidence type="ECO:0000256" key="1">
    <source>
        <dbReference type="SAM" id="MobiDB-lite"/>
    </source>
</evidence>
<evidence type="ECO:0000313" key="3">
    <source>
        <dbReference type="Proteomes" id="UP000887013"/>
    </source>
</evidence>
<gene>
    <name evidence="2" type="ORF">NPIL_312751</name>
</gene>
<feature type="compositionally biased region" description="Polar residues" evidence="1">
    <location>
        <begin position="101"/>
        <end position="119"/>
    </location>
</feature>
<accession>A0A8X6MYR3</accession>
<feature type="region of interest" description="Disordered" evidence="1">
    <location>
        <begin position="1"/>
        <end position="50"/>
    </location>
</feature>
<proteinExistence type="predicted"/>
<reference evidence="2" key="1">
    <citation type="submission" date="2020-08" db="EMBL/GenBank/DDBJ databases">
        <title>Multicomponent nature underlies the extraordinary mechanical properties of spider dragline silk.</title>
        <authorList>
            <person name="Kono N."/>
            <person name="Nakamura H."/>
            <person name="Mori M."/>
            <person name="Yoshida Y."/>
            <person name="Ohtoshi R."/>
            <person name="Malay A.D."/>
            <person name="Moran D.A.P."/>
            <person name="Tomita M."/>
            <person name="Numata K."/>
            <person name="Arakawa K."/>
        </authorList>
    </citation>
    <scope>NUCLEOTIDE SEQUENCE</scope>
</reference>
<protein>
    <submittedName>
        <fullName evidence="2">Uncharacterized protein</fullName>
    </submittedName>
</protein>
<keyword evidence="3" id="KW-1185">Reference proteome</keyword>
<dbReference type="EMBL" id="BMAW01003605">
    <property type="protein sequence ID" value="GFS84541.1"/>
    <property type="molecule type" value="Genomic_DNA"/>
</dbReference>
<name>A0A8X6MYR3_NEPPI</name>
<feature type="region of interest" description="Disordered" evidence="1">
    <location>
        <begin position="65"/>
        <end position="144"/>
    </location>
</feature>
<dbReference type="AlphaFoldDB" id="A0A8X6MYR3"/>
<comment type="caution">
    <text evidence="2">The sequence shown here is derived from an EMBL/GenBank/DDBJ whole genome shotgun (WGS) entry which is preliminary data.</text>
</comment>